<evidence type="ECO:0000256" key="5">
    <source>
        <dbReference type="ARBA" id="ARBA00013189"/>
    </source>
</evidence>
<evidence type="ECO:0000256" key="1">
    <source>
        <dbReference type="ARBA" id="ARBA00000083"/>
    </source>
</evidence>
<dbReference type="GO" id="GO:0005829">
    <property type="term" value="C:cytosol"/>
    <property type="evidence" value="ECO:0007669"/>
    <property type="project" value="TreeGrafter"/>
</dbReference>
<evidence type="ECO:0000256" key="3">
    <source>
        <dbReference type="ARBA" id="ARBA00004947"/>
    </source>
</evidence>
<comment type="pathway">
    <text evidence="3 9">Carbohydrate metabolism; galactose metabolism.</text>
</comment>
<dbReference type="GO" id="GO:0003978">
    <property type="term" value="F:UDP-glucose 4-epimerase activity"/>
    <property type="evidence" value="ECO:0007669"/>
    <property type="project" value="UniProtKB-UniRule"/>
</dbReference>
<evidence type="ECO:0000313" key="12">
    <source>
        <dbReference type="Proteomes" id="UP000278983"/>
    </source>
</evidence>
<organism evidence="11 12">
    <name type="scientific">Prevotella koreensis</name>
    <dbReference type="NCBI Taxonomy" id="2490854"/>
    <lineage>
        <taxon>Bacteria</taxon>
        <taxon>Pseudomonadati</taxon>
        <taxon>Bacteroidota</taxon>
        <taxon>Bacteroidia</taxon>
        <taxon>Bacteroidales</taxon>
        <taxon>Prevotellaceae</taxon>
        <taxon>Prevotella</taxon>
    </lineage>
</organism>
<dbReference type="RefSeq" id="WP_126677845.1">
    <property type="nucleotide sequence ID" value="NZ_RYYU01000001.1"/>
</dbReference>
<protein>
    <recommendedName>
        <fullName evidence="6 9">UDP-glucose 4-epimerase</fullName>
        <ecNumber evidence="5 9">5.1.3.2</ecNumber>
    </recommendedName>
</protein>
<dbReference type="Pfam" id="PF16363">
    <property type="entry name" value="GDP_Man_Dehyd"/>
    <property type="match status" value="1"/>
</dbReference>
<dbReference type="GO" id="GO:0006012">
    <property type="term" value="P:galactose metabolic process"/>
    <property type="evidence" value="ECO:0007669"/>
    <property type="project" value="UniProtKB-UniPathway"/>
</dbReference>
<dbReference type="FunFam" id="3.40.50.720:FF:000254">
    <property type="entry name" value="UDP-glucose 4-epimerase GalE"/>
    <property type="match status" value="1"/>
</dbReference>
<comment type="similarity">
    <text evidence="4 9">Belongs to the NAD(P)-dependent epimerase/dehydratase family.</text>
</comment>
<dbReference type="InterPro" id="IPR005886">
    <property type="entry name" value="UDP_G4E"/>
</dbReference>
<comment type="subunit">
    <text evidence="9">Homodimer.</text>
</comment>
<proteinExistence type="inferred from homology"/>
<reference evidence="11 12" key="1">
    <citation type="submission" date="2018-12" db="EMBL/GenBank/DDBJ databases">
        <title>Genome sequencing of Prevotella sp. KCOM 3155 (= JS262).</title>
        <authorList>
            <person name="Kook J.-K."/>
            <person name="Park S.-N."/>
            <person name="Lim Y.K."/>
        </authorList>
    </citation>
    <scope>NUCLEOTIDE SEQUENCE [LARGE SCALE GENOMIC DNA]</scope>
    <source>
        <strain evidence="11 12">KCOM 3155</strain>
    </source>
</reference>
<feature type="domain" description="NAD(P)-binding" evidence="10">
    <location>
        <begin position="6"/>
        <end position="331"/>
    </location>
</feature>
<comment type="cofactor">
    <cofactor evidence="2 9">
        <name>NAD(+)</name>
        <dbReference type="ChEBI" id="CHEBI:57540"/>
    </cofactor>
</comment>
<dbReference type="Gene3D" id="3.90.25.10">
    <property type="entry name" value="UDP-galactose 4-epimerase, domain 1"/>
    <property type="match status" value="1"/>
</dbReference>
<dbReference type="CDD" id="cd05247">
    <property type="entry name" value="UDP_G4E_1_SDR_e"/>
    <property type="match status" value="1"/>
</dbReference>
<keyword evidence="7 9" id="KW-0520">NAD</keyword>
<keyword evidence="12" id="KW-1185">Reference proteome</keyword>
<sequence length="346" mass="38197">MKQSILVTGGTGFIGSHTTVELIEAGYKVVIVDNLSNSNEDVIDGIEKITGMRPAFEKVDCCDLAALEQVFCKHPDIKGVIHFAASKAVGESVEKPLMYYRNNINSLVNLLELMPKHGVSGIIFSSSCTVYGQPSKENLPVTEEAPIQKALSPYGNTKQINEDIIHDFIHSGADIKAIILRYFNPIGSHPSAIIGELPNGVPMNLIPFVTQTAMGIREQLKIFGNDYDTPDGTCIRDYIYVVDLAKAHVKAMERVLDNKDSEPLEVFNIGTGRGLSTLEVVNGFEKATGVKLNWTYAPRREGDIEKVWGNVDKANNVLGWKAEANIDDVLRSAWHWQKKLREDGVQ</sequence>
<evidence type="ECO:0000259" key="10">
    <source>
        <dbReference type="Pfam" id="PF16363"/>
    </source>
</evidence>
<dbReference type="SUPFAM" id="SSF51735">
    <property type="entry name" value="NAD(P)-binding Rossmann-fold domains"/>
    <property type="match status" value="1"/>
</dbReference>
<keyword evidence="8 9" id="KW-0413">Isomerase</keyword>
<accession>A0A432LJM2</accession>
<evidence type="ECO:0000256" key="6">
    <source>
        <dbReference type="ARBA" id="ARBA00018569"/>
    </source>
</evidence>
<evidence type="ECO:0000256" key="7">
    <source>
        <dbReference type="ARBA" id="ARBA00023027"/>
    </source>
</evidence>
<dbReference type="OrthoDB" id="9811743at2"/>
<evidence type="ECO:0000256" key="8">
    <source>
        <dbReference type="ARBA" id="ARBA00023235"/>
    </source>
</evidence>
<evidence type="ECO:0000313" key="11">
    <source>
        <dbReference type="EMBL" id="RUL58749.1"/>
    </source>
</evidence>
<dbReference type="InterPro" id="IPR016040">
    <property type="entry name" value="NAD(P)-bd_dom"/>
</dbReference>
<keyword evidence="9" id="KW-0119">Carbohydrate metabolism</keyword>
<evidence type="ECO:0000256" key="4">
    <source>
        <dbReference type="ARBA" id="ARBA00007637"/>
    </source>
</evidence>
<name>A0A432LJM2_9BACT</name>
<dbReference type="NCBIfam" id="TIGR01179">
    <property type="entry name" value="galE"/>
    <property type="match status" value="1"/>
</dbReference>
<comment type="catalytic activity">
    <reaction evidence="1 9">
        <text>UDP-alpha-D-glucose = UDP-alpha-D-galactose</text>
        <dbReference type="Rhea" id="RHEA:22168"/>
        <dbReference type="ChEBI" id="CHEBI:58885"/>
        <dbReference type="ChEBI" id="CHEBI:66914"/>
        <dbReference type="EC" id="5.1.3.2"/>
    </reaction>
</comment>
<dbReference type="Proteomes" id="UP000278983">
    <property type="component" value="Unassembled WGS sequence"/>
</dbReference>
<dbReference type="AlphaFoldDB" id="A0A432LJM2"/>
<evidence type="ECO:0000256" key="9">
    <source>
        <dbReference type="RuleBase" id="RU366046"/>
    </source>
</evidence>
<gene>
    <name evidence="11" type="primary">galE</name>
    <name evidence="11" type="ORF">EHV08_02505</name>
</gene>
<comment type="caution">
    <text evidence="11">The sequence shown here is derived from an EMBL/GenBank/DDBJ whole genome shotgun (WGS) entry which is preliminary data.</text>
</comment>
<dbReference type="PANTHER" id="PTHR43725:SF47">
    <property type="entry name" value="UDP-GLUCOSE 4-EPIMERASE"/>
    <property type="match status" value="1"/>
</dbReference>
<dbReference type="InterPro" id="IPR036291">
    <property type="entry name" value="NAD(P)-bd_dom_sf"/>
</dbReference>
<dbReference type="PANTHER" id="PTHR43725">
    <property type="entry name" value="UDP-GLUCOSE 4-EPIMERASE"/>
    <property type="match status" value="1"/>
</dbReference>
<dbReference type="EMBL" id="RYYU01000001">
    <property type="protein sequence ID" value="RUL58749.1"/>
    <property type="molecule type" value="Genomic_DNA"/>
</dbReference>
<evidence type="ECO:0000256" key="2">
    <source>
        <dbReference type="ARBA" id="ARBA00001911"/>
    </source>
</evidence>
<dbReference type="EC" id="5.1.3.2" evidence="5 9"/>
<dbReference type="UniPathway" id="UPA00214"/>
<dbReference type="PRINTS" id="PR01713">
    <property type="entry name" value="NUCEPIMERASE"/>
</dbReference>
<dbReference type="Gene3D" id="3.40.50.720">
    <property type="entry name" value="NAD(P)-binding Rossmann-like Domain"/>
    <property type="match status" value="1"/>
</dbReference>